<dbReference type="PIRSF" id="PIRSF006521">
    <property type="entry name" value="Transl_elong_EF1B_B_arc"/>
    <property type="match status" value="1"/>
</dbReference>
<dbReference type="Proteomes" id="UP000027981">
    <property type="component" value="Chromosome"/>
</dbReference>
<organism evidence="9 10">
    <name type="scientific">Palaeococcus pacificus DY20341</name>
    <dbReference type="NCBI Taxonomy" id="1343739"/>
    <lineage>
        <taxon>Archaea</taxon>
        <taxon>Methanobacteriati</taxon>
        <taxon>Methanobacteriota</taxon>
        <taxon>Thermococci</taxon>
        <taxon>Thermococcales</taxon>
        <taxon>Thermococcaceae</taxon>
        <taxon>Palaeococcus</taxon>
    </lineage>
</organism>
<protein>
    <recommendedName>
        <fullName evidence="3 7">Elongation factor 1-beta</fullName>
        <shortName evidence="7">EF-1-beta</shortName>
    </recommendedName>
    <alternativeName>
        <fullName evidence="6 7">aEF-1beta</fullName>
    </alternativeName>
</protein>
<dbReference type="EMBL" id="CP006019">
    <property type="protein sequence ID" value="AIF68548.1"/>
    <property type="molecule type" value="Genomic_DNA"/>
</dbReference>
<keyword evidence="4 7" id="KW-0251">Elongation factor</keyword>
<gene>
    <name evidence="7" type="primary">ef1b</name>
    <name evidence="9" type="ORF">PAP_00510</name>
</gene>
<keyword evidence="10" id="KW-1185">Reference proteome</keyword>
<evidence type="ECO:0000256" key="5">
    <source>
        <dbReference type="ARBA" id="ARBA00022917"/>
    </source>
</evidence>
<evidence type="ECO:0000313" key="10">
    <source>
        <dbReference type="Proteomes" id="UP000027981"/>
    </source>
</evidence>
<reference evidence="10" key="1">
    <citation type="submission" date="2013-06" db="EMBL/GenBank/DDBJ databases">
        <title>Complete Genome Sequence of Hyperthermophilic Palaeococcus pacificus DY20341T, Isolated from a Deep-Sea Hydrothermal Sediments.</title>
        <authorList>
            <person name="Zeng X."/>
            <person name="Shao Z."/>
        </authorList>
    </citation>
    <scope>NUCLEOTIDE SEQUENCE [LARGE SCALE GENOMIC DNA]</scope>
    <source>
        <strain evidence="10">DY20341</strain>
    </source>
</reference>
<dbReference type="GO" id="GO:0003746">
    <property type="term" value="F:translation elongation factor activity"/>
    <property type="evidence" value="ECO:0007669"/>
    <property type="project" value="UniProtKB-UniRule"/>
</dbReference>
<evidence type="ECO:0000259" key="8">
    <source>
        <dbReference type="SMART" id="SM00888"/>
    </source>
</evidence>
<dbReference type="GeneID" id="24841238"/>
<comment type="function">
    <text evidence="1 7">Promotes the exchange of GDP for GTP in EF-1-alpha/GDP, thus allowing the regeneration of EF-1-alpha/GTP that could then be used to form the ternary complex EF-1-alpha/GTP/AAtRNA.</text>
</comment>
<dbReference type="NCBIfam" id="NF001670">
    <property type="entry name" value="PRK00435.1"/>
    <property type="match status" value="1"/>
</dbReference>
<dbReference type="InterPro" id="IPR014717">
    <property type="entry name" value="Transl_elong_EF1B/ribsomal_bS6"/>
</dbReference>
<comment type="similarity">
    <text evidence="2 7">Belongs to the EF-1-beta/EF-1-delta family.</text>
</comment>
<dbReference type="AlphaFoldDB" id="A0A075LVQ5"/>
<dbReference type="InterPro" id="IPR014038">
    <property type="entry name" value="EF1B_bsu/dsu_GNE"/>
</dbReference>
<dbReference type="InterPro" id="IPR004542">
    <property type="entry name" value="Transl_elong_EF1B_B_arc"/>
</dbReference>
<accession>A0A075LVQ5</accession>
<dbReference type="STRING" id="1343739.PAP_00510"/>
<evidence type="ECO:0000313" key="9">
    <source>
        <dbReference type="EMBL" id="AIF68548.1"/>
    </source>
</evidence>
<feature type="domain" description="Translation elongation factor EF1B beta/delta subunit guanine nucleotide exchange" evidence="8">
    <location>
        <begin position="5"/>
        <end position="91"/>
    </location>
</feature>
<dbReference type="SMART" id="SM00888">
    <property type="entry name" value="EF1_GNE"/>
    <property type="match status" value="1"/>
</dbReference>
<evidence type="ECO:0000256" key="7">
    <source>
        <dbReference type="HAMAP-Rule" id="MF_00043"/>
    </source>
</evidence>
<dbReference type="eggNOG" id="arCOG01988">
    <property type="taxonomic scope" value="Archaea"/>
</dbReference>
<dbReference type="SUPFAM" id="SSF54984">
    <property type="entry name" value="eEF-1beta-like"/>
    <property type="match status" value="1"/>
</dbReference>
<sequence>MSDFNLVGIIKVMPTDPDVNLDELEEKIKSAIPEKFGFQKIEREPIAFGLVALNVYLLGKDAEGYSFDAVAEELEKIEEVESAQVTTVSRI</sequence>
<evidence type="ECO:0000256" key="6">
    <source>
        <dbReference type="ARBA" id="ARBA00032274"/>
    </source>
</evidence>
<dbReference type="NCBIfam" id="TIGR00489">
    <property type="entry name" value="aEF-1_beta"/>
    <property type="match status" value="1"/>
</dbReference>
<dbReference type="HAMAP" id="MF_00043">
    <property type="entry name" value="EF1_beta"/>
    <property type="match status" value="1"/>
</dbReference>
<dbReference type="KEGG" id="ppac:PAP_00510"/>
<dbReference type="PANTHER" id="PTHR39647:SF1">
    <property type="entry name" value="ELONGATION FACTOR 1-BETA"/>
    <property type="match status" value="1"/>
</dbReference>
<dbReference type="OrthoDB" id="84643at2157"/>
<evidence type="ECO:0000256" key="1">
    <source>
        <dbReference type="ARBA" id="ARBA00003815"/>
    </source>
</evidence>
<dbReference type="PANTHER" id="PTHR39647">
    <property type="entry name" value="ELONGATION FACTOR 1-BETA"/>
    <property type="match status" value="1"/>
</dbReference>
<evidence type="ECO:0000256" key="4">
    <source>
        <dbReference type="ARBA" id="ARBA00022768"/>
    </source>
</evidence>
<name>A0A075LVQ5_9EURY</name>
<dbReference type="Pfam" id="PF00736">
    <property type="entry name" value="EF1_GNE"/>
    <property type="match status" value="1"/>
</dbReference>
<dbReference type="Gene3D" id="3.30.70.60">
    <property type="match status" value="1"/>
</dbReference>
<dbReference type="CDD" id="cd00292">
    <property type="entry name" value="EF1B"/>
    <property type="match status" value="1"/>
</dbReference>
<dbReference type="HOGENOM" id="CLU_165896_0_0_2"/>
<dbReference type="RefSeq" id="WP_048164024.1">
    <property type="nucleotide sequence ID" value="NZ_CP006019.1"/>
</dbReference>
<dbReference type="InterPro" id="IPR036219">
    <property type="entry name" value="eEF-1beta-like_sf"/>
</dbReference>
<proteinExistence type="inferred from homology"/>
<reference evidence="9 10" key="2">
    <citation type="journal article" date="2015" name="Genome Announc.">
        <title>Complete Genome Sequence of Hyperthermophilic Piezophilic Archaeon Palaeococcus pacificus DY20341T, Isolated from Deep-Sea Hydrothermal Sediments.</title>
        <authorList>
            <person name="Zeng X."/>
            <person name="Jebbar M."/>
            <person name="Shao Z."/>
        </authorList>
    </citation>
    <scope>NUCLEOTIDE SEQUENCE [LARGE SCALE GENOMIC DNA]</scope>
    <source>
        <strain evidence="9 10">DY20341</strain>
    </source>
</reference>
<keyword evidence="5 7" id="KW-0648">Protein biosynthesis</keyword>
<evidence type="ECO:0000256" key="2">
    <source>
        <dbReference type="ARBA" id="ARBA00007411"/>
    </source>
</evidence>
<evidence type="ECO:0000256" key="3">
    <source>
        <dbReference type="ARBA" id="ARBA00017600"/>
    </source>
</evidence>